<evidence type="ECO:0000256" key="1">
    <source>
        <dbReference type="SAM" id="MobiDB-lite"/>
    </source>
</evidence>
<reference evidence="2" key="1">
    <citation type="submission" date="2025-08" db="UniProtKB">
        <authorList>
            <consortium name="Ensembl"/>
        </authorList>
    </citation>
    <scope>IDENTIFICATION</scope>
</reference>
<evidence type="ECO:0000313" key="3">
    <source>
        <dbReference type="Proteomes" id="UP000594220"/>
    </source>
</evidence>
<reference evidence="2" key="2">
    <citation type="submission" date="2025-09" db="UniProtKB">
        <authorList>
            <consortium name="Ensembl"/>
        </authorList>
    </citation>
    <scope>IDENTIFICATION</scope>
</reference>
<accession>A0A7M4EW43</accession>
<dbReference type="Ensembl" id="ENSCPRT00005017533.1">
    <property type="protein sequence ID" value="ENSCPRP00005014932.1"/>
    <property type="gene ID" value="ENSCPRG00005010482.1"/>
</dbReference>
<organism evidence="2 3">
    <name type="scientific">Crocodylus porosus</name>
    <name type="common">Saltwater crocodile</name>
    <name type="synonym">Estuarine crocodile</name>
    <dbReference type="NCBI Taxonomy" id="8502"/>
    <lineage>
        <taxon>Eukaryota</taxon>
        <taxon>Metazoa</taxon>
        <taxon>Chordata</taxon>
        <taxon>Craniata</taxon>
        <taxon>Vertebrata</taxon>
        <taxon>Euteleostomi</taxon>
        <taxon>Archelosauria</taxon>
        <taxon>Archosauria</taxon>
        <taxon>Crocodylia</taxon>
        <taxon>Longirostres</taxon>
        <taxon>Crocodylidae</taxon>
        <taxon>Crocodylus</taxon>
    </lineage>
</organism>
<protein>
    <submittedName>
        <fullName evidence="2">Uncharacterized protein</fullName>
    </submittedName>
</protein>
<dbReference type="AlphaFoldDB" id="A0A7M4EW43"/>
<evidence type="ECO:0000313" key="2">
    <source>
        <dbReference type="Ensembl" id="ENSCPRP00005014932.1"/>
    </source>
</evidence>
<sequence length="76" mass="7862">EGSSPACRYGAGSSGSCHPPGARRRVGSCPPRRTGTCDRRSEPAPSAPCWGCSMSAVWLPGACCMGPRRVMLRGPA</sequence>
<keyword evidence="3" id="KW-1185">Reference proteome</keyword>
<feature type="region of interest" description="Disordered" evidence="1">
    <location>
        <begin position="1"/>
        <end position="46"/>
    </location>
</feature>
<dbReference type="Proteomes" id="UP000594220">
    <property type="component" value="Unplaced"/>
</dbReference>
<name>A0A7M4EW43_CROPO</name>
<proteinExistence type="predicted"/>